<keyword evidence="2" id="KW-1185">Reference proteome</keyword>
<sequence length="81" mass="9256">MVYRKGVIAMKNTDWVRIKDIPGTFGIGKTKASQLMQEIKACGKFKGGVDYRDISPKMKFVNAKSFDRFLNSKHLAWLKES</sequence>
<dbReference type="STRING" id="1588748.HMPREF3182_00414"/>
<comment type="caution">
    <text evidence="1">The sequence shown here is derived from an EMBL/GenBank/DDBJ whole genome shotgun (WGS) entry which is preliminary data.</text>
</comment>
<organism evidence="1 2">
    <name type="scientific">Megasphaera hutchinsoni</name>
    <dbReference type="NCBI Taxonomy" id="1588748"/>
    <lineage>
        <taxon>Bacteria</taxon>
        <taxon>Bacillati</taxon>
        <taxon>Bacillota</taxon>
        <taxon>Negativicutes</taxon>
        <taxon>Veillonellales</taxon>
        <taxon>Veillonellaceae</taxon>
        <taxon>Megasphaera</taxon>
    </lineage>
</organism>
<proteinExistence type="predicted"/>
<accession>A0A134CJN3</accession>
<dbReference type="EMBL" id="LSDT01000012">
    <property type="protein sequence ID" value="KXB92418.1"/>
    <property type="molecule type" value="Genomic_DNA"/>
</dbReference>
<gene>
    <name evidence="1" type="ORF">HMPREF3182_00414</name>
</gene>
<dbReference type="AlphaFoldDB" id="A0A134CJN3"/>
<reference evidence="2" key="1">
    <citation type="submission" date="2016-01" db="EMBL/GenBank/DDBJ databases">
        <authorList>
            <person name="Mitreva M."/>
            <person name="Pepin K.H."/>
            <person name="Mihindukulasuriya K.A."/>
            <person name="Fulton R."/>
            <person name="Fronick C."/>
            <person name="O'Laughlin M."/>
            <person name="Miner T."/>
            <person name="Herter B."/>
            <person name="Rosa B.A."/>
            <person name="Cordes M."/>
            <person name="Tomlinson C."/>
            <person name="Wollam A."/>
            <person name="Palsikar V.B."/>
            <person name="Mardis E.R."/>
            <person name="Wilson R.K."/>
        </authorList>
    </citation>
    <scope>NUCLEOTIDE SEQUENCE [LARGE SCALE GENOMIC DNA]</scope>
    <source>
        <strain evidence="2">KA00182</strain>
    </source>
</reference>
<dbReference type="Proteomes" id="UP000070160">
    <property type="component" value="Unassembled WGS sequence"/>
</dbReference>
<name>A0A134CJN3_9FIRM</name>
<protein>
    <submittedName>
        <fullName evidence="1">Uncharacterized protein</fullName>
    </submittedName>
</protein>
<evidence type="ECO:0000313" key="1">
    <source>
        <dbReference type="EMBL" id="KXB92418.1"/>
    </source>
</evidence>
<evidence type="ECO:0000313" key="2">
    <source>
        <dbReference type="Proteomes" id="UP000070160"/>
    </source>
</evidence>